<evidence type="ECO:0000256" key="2">
    <source>
        <dbReference type="ARBA" id="ARBA00004123"/>
    </source>
</evidence>
<organism evidence="22 23">
    <name type="scientific">Rhododendron griersonianum</name>
    <dbReference type="NCBI Taxonomy" id="479676"/>
    <lineage>
        <taxon>Eukaryota</taxon>
        <taxon>Viridiplantae</taxon>
        <taxon>Streptophyta</taxon>
        <taxon>Embryophyta</taxon>
        <taxon>Tracheophyta</taxon>
        <taxon>Spermatophyta</taxon>
        <taxon>Magnoliopsida</taxon>
        <taxon>eudicotyledons</taxon>
        <taxon>Gunneridae</taxon>
        <taxon>Pentapetalae</taxon>
        <taxon>asterids</taxon>
        <taxon>Ericales</taxon>
        <taxon>Ericaceae</taxon>
        <taxon>Ericoideae</taxon>
        <taxon>Rhodoreae</taxon>
        <taxon>Rhododendron</taxon>
    </lineage>
</organism>
<comment type="caution">
    <text evidence="22">The sequence shown here is derived from an EMBL/GenBank/DDBJ whole genome shotgun (WGS) entry which is preliminary data.</text>
</comment>
<dbReference type="Gene3D" id="3.30.2010.10">
    <property type="entry name" value="Metalloproteases ('zincins'), catalytic domain"/>
    <property type="match status" value="1"/>
</dbReference>
<keyword evidence="12" id="KW-0067">ATP-binding</keyword>
<dbReference type="Pfam" id="PF13041">
    <property type="entry name" value="PPR_2"/>
    <property type="match status" value="1"/>
</dbReference>
<dbReference type="CDD" id="cd12937">
    <property type="entry name" value="GUCT_RH7_like"/>
    <property type="match status" value="1"/>
</dbReference>
<dbReference type="Pfam" id="PF08152">
    <property type="entry name" value="GUCT"/>
    <property type="match status" value="1"/>
</dbReference>
<evidence type="ECO:0000256" key="1">
    <source>
        <dbReference type="ARBA" id="ARBA00001947"/>
    </source>
</evidence>
<dbReference type="Gene3D" id="3.40.50.300">
    <property type="entry name" value="P-loop containing nucleotide triphosphate hydrolases"/>
    <property type="match status" value="2"/>
</dbReference>
<protein>
    <recommendedName>
        <fullName evidence="17">DEAD-box ATP-dependent RNA helicase 7</fullName>
        <ecNumber evidence="4">3.6.4.13</ecNumber>
    </recommendedName>
</protein>
<dbReference type="SMART" id="SM00490">
    <property type="entry name" value="HELICc"/>
    <property type="match status" value="1"/>
</dbReference>
<dbReference type="Pfam" id="PF00271">
    <property type="entry name" value="Helicase_C"/>
    <property type="match status" value="1"/>
</dbReference>
<dbReference type="PROSITE" id="PS00039">
    <property type="entry name" value="DEAD_ATP_HELICASE"/>
    <property type="match status" value="1"/>
</dbReference>
<comment type="cofactor">
    <cofactor evidence="1">
        <name>Zn(2+)</name>
        <dbReference type="ChEBI" id="CHEBI:29105"/>
    </cofactor>
</comment>
<dbReference type="InterPro" id="IPR011545">
    <property type="entry name" value="DEAD/DEAH_box_helicase_dom"/>
</dbReference>
<evidence type="ECO:0000313" key="23">
    <source>
        <dbReference type="Proteomes" id="UP000823749"/>
    </source>
</evidence>
<evidence type="ECO:0000256" key="16">
    <source>
        <dbReference type="ARBA" id="ARBA00047984"/>
    </source>
</evidence>
<evidence type="ECO:0000256" key="6">
    <source>
        <dbReference type="ARBA" id="ARBA00022723"/>
    </source>
</evidence>
<dbReference type="PANTHER" id="PTHR47926:SF401">
    <property type="entry name" value="PENTATRICOPEPTIDE REPEAT-CONTAINING PROTEIN"/>
    <property type="match status" value="1"/>
</dbReference>
<dbReference type="InterPro" id="IPR001915">
    <property type="entry name" value="Peptidase_M48"/>
</dbReference>
<dbReference type="CDD" id="cd18787">
    <property type="entry name" value="SF2_C_DEAD"/>
    <property type="match status" value="1"/>
</dbReference>
<dbReference type="GO" id="GO:0004222">
    <property type="term" value="F:metalloendopeptidase activity"/>
    <property type="evidence" value="ECO:0007669"/>
    <property type="project" value="InterPro"/>
</dbReference>
<dbReference type="CDD" id="cd00268">
    <property type="entry name" value="DEADc"/>
    <property type="match status" value="1"/>
</dbReference>
<dbReference type="PROSITE" id="PS51192">
    <property type="entry name" value="HELICASE_ATP_BIND_1"/>
    <property type="match status" value="1"/>
</dbReference>
<dbReference type="Proteomes" id="UP000823749">
    <property type="component" value="Chromosome 9"/>
</dbReference>
<evidence type="ECO:0000256" key="14">
    <source>
        <dbReference type="ARBA" id="ARBA00023049"/>
    </source>
</evidence>
<dbReference type="PROSITE" id="PS51375">
    <property type="entry name" value="PPR"/>
    <property type="match status" value="2"/>
</dbReference>
<dbReference type="GO" id="GO:0006508">
    <property type="term" value="P:proteolysis"/>
    <property type="evidence" value="ECO:0007669"/>
    <property type="project" value="UniProtKB-KW"/>
</dbReference>
<keyword evidence="13" id="KW-0694">RNA-binding</keyword>
<dbReference type="SMART" id="SM00487">
    <property type="entry name" value="DEXDc"/>
    <property type="match status" value="1"/>
</dbReference>
<keyword evidence="6" id="KW-0479">Metal-binding</keyword>
<evidence type="ECO:0000256" key="18">
    <source>
        <dbReference type="PROSITE-ProRule" id="PRU00708"/>
    </source>
</evidence>
<keyword evidence="11" id="KW-0862">Zinc</keyword>
<feature type="repeat" description="PPR" evidence="18">
    <location>
        <begin position="1076"/>
        <end position="1110"/>
    </location>
</feature>
<evidence type="ECO:0000256" key="7">
    <source>
        <dbReference type="ARBA" id="ARBA00022737"/>
    </source>
</evidence>
<dbReference type="GO" id="GO:0003724">
    <property type="term" value="F:RNA helicase activity"/>
    <property type="evidence" value="ECO:0007669"/>
    <property type="project" value="UniProtKB-EC"/>
</dbReference>
<name>A0AAV6J1E5_9ERIC</name>
<evidence type="ECO:0000259" key="20">
    <source>
        <dbReference type="PROSITE" id="PS51192"/>
    </source>
</evidence>
<dbReference type="GO" id="GO:0005524">
    <property type="term" value="F:ATP binding"/>
    <property type="evidence" value="ECO:0007669"/>
    <property type="project" value="UniProtKB-KW"/>
</dbReference>
<evidence type="ECO:0000256" key="10">
    <source>
        <dbReference type="ARBA" id="ARBA00022806"/>
    </source>
</evidence>
<comment type="catalytic activity">
    <reaction evidence="16">
        <text>ATP + H2O = ADP + phosphate + H(+)</text>
        <dbReference type="Rhea" id="RHEA:13065"/>
        <dbReference type="ChEBI" id="CHEBI:15377"/>
        <dbReference type="ChEBI" id="CHEBI:15378"/>
        <dbReference type="ChEBI" id="CHEBI:30616"/>
        <dbReference type="ChEBI" id="CHEBI:43474"/>
        <dbReference type="ChEBI" id="CHEBI:456216"/>
        <dbReference type="EC" id="3.6.4.13"/>
    </reaction>
</comment>
<evidence type="ECO:0000256" key="5">
    <source>
        <dbReference type="ARBA" id="ARBA00022670"/>
    </source>
</evidence>
<dbReference type="PANTHER" id="PTHR47926">
    <property type="entry name" value="PENTATRICOPEPTIDE REPEAT-CONTAINING PROTEIN"/>
    <property type="match status" value="1"/>
</dbReference>
<evidence type="ECO:0000256" key="9">
    <source>
        <dbReference type="ARBA" id="ARBA00022801"/>
    </source>
</evidence>
<feature type="compositionally biased region" description="Basic and acidic residues" evidence="19">
    <location>
        <begin position="46"/>
        <end position="57"/>
    </location>
</feature>
<keyword evidence="10" id="KW-0347">Helicase</keyword>
<feature type="domain" description="Helicase ATP-binding" evidence="20">
    <location>
        <begin position="150"/>
        <end position="332"/>
    </location>
</feature>
<feature type="repeat" description="PPR" evidence="18">
    <location>
        <begin position="941"/>
        <end position="975"/>
    </location>
</feature>
<dbReference type="GO" id="GO:0005634">
    <property type="term" value="C:nucleus"/>
    <property type="evidence" value="ECO:0007669"/>
    <property type="project" value="UniProtKB-SubCell"/>
</dbReference>
<keyword evidence="7" id="KW-0677">Repeat</keyword>
<dbReference type="EMBL" id="JACTNZ010000009">
    <property type="protein sequence ID" value="KAG5533728.1"/>
    <property type="molecule type" value="Genomic_DNA"/>
</dbReference>
<evidence type="ECO:0000256" key="15">
    <source>
        <dbReference type="ARBA" id="ARBA00023242"/>
    </source>
</evidence>
<feature type="compositionally biased region" description="Low complexity" evidence="19">
    <location>
        <begin position="77"/>
        <end position="86"/>
    </location>
</feature>
<feature type="region of interest" description="Disordered" evidence="19">
    <location>
        <begin position="651"/>
        <end position="680"/>
    </location>
</feature>
<keyword evidence="8" id="KW-0547">Nucleotide-binding</keyword>
<feature type="compositionally biased region" description="Gly residues" evidence="19">
    <location>
        <begin position="656"/>
        <end position="677"/>
    </location>
</feature>
<evidence type="ECO:0000313" key="22">
    <source>
        <dbReference type="EMBL" id="KAG5533728.1"/>
    </source>
</evidence>
<feature type="region of interest" description="Disordered" evidence="19">
    <location>
        <begin position="1"/>
        <end position="102"/>
    </location>
</feature>
<keyword evidence="14" id="KW-0482">Metalloprotease</keyword>
<feature type="compositionally biased region" description="Basic residues" evidence="19">
    <location>
        <begin position="58"/>
        <end position="68"/>
    </location>
</feature>
<dbReference type="Pfam" id="PF26142">
    <property type="entry name" value="DD_DDX21-DDX50"/>
    <property type="match status" value="1"/>
</dbReference>
<dbReference type="EC" id="3.6.4.13" evidence="4"/>
<dbReference type="InterPro" id="IPR012562">
    <property type="entry name" value="GUCT"/>
</dbReference>
<dbReference type="FunFam" id="1.25.40.10:FF:000348">
    <property type="entry name" value="Pentatricopeptide repeat-containing protein chloroplastic"/>
    <property type="match status" value="1"/>
</dbReference>
<comment type="subcellular location">
    <subcellularLocation>
        <location evidence="2">Nucleus</location>
    </subcellularLocation>
</comment>
<dbReference type="FunFam" id="1.25.40.10:FF:000329">
    <property type="entry name" value="Pentatricopeptide repeat-containing protein"/>
    <property type="match status" value="1"/>
</dbReference>
<dbReference type="PROSITE" id="PS51194">
    <property type="entry name" value="HELICASE_CTER"/>
    <property type="match status" value="1"/>
</dbReference>
<reference evidence="22" key="1">
    <citation type="submission" date="2020-08" db="EMBL/GenBank/DDBJ databases">
        <title>Plant Genome Project.</title>
        <authorList>
            <person name="Zhang R.-G."/>
        </authorList>
    </citation>
    <scope>NUCLEOTIDE SEQUENCE</scope>
    <source>
        <strain evidence="22">WSP0</strain>
        <tissue evidence="22">Leaf</tissue>
    </source>
</reference>
<proteinExistence type="inferred from homology"/>
<evidence type="ECO:0000259" key="21">
    <source>
        <dbReference type="PROSITE" id="PS51194"/>
    </source>
</evidence>
<dbReference type="SUPFAM" id="SSF54928">
    <property type="entry name" value="RNA-binding domain, RBD"/>
    <property type="match status" value="1"/>
</dbReference>
<dbReference type="Gene3D" id="3.30.70.2280">
    <property type="match status" value="1"/>
</dbReference>
<dbReference type="GO" id="GO:0009451">
    <property type="term" value="P:RNA modification"/>
    <property type="evidence" value="ECO:0007669"/>
    <property type="project" value="InterPro"/>
</dbReference>
<dbReference type="InterPro" id="IPR000629">
    <property type="entry name" value="RNA-helicase_DEAD-box_CS"/>
</dbReference>
<gene>
    <name evidence="22" type="ORF">RHGRI_027796</name>
</gene>
<dbReference type="InterPro" id="IPR046848">
    <property type="entry name" value="E_motif"/>
</dbReference>
<dbReference type="Pfam" id="PF01435">
    <property type="entry name" value="Peptidase_M48"/>
    <property type="match status" value="2"/>
</dbReference>
<dbReference type="InterPro" id="IPR046960">
    <property type="entry name" value="PPR_At4g14850-like_plant"/>
</dbReference>
<evidence type="ECO:0000256" key="11">
    <source>
        <dbReference type="ARBA" id="ARBA00022833"/>
    </source>
</evidence>
<sequence>MPSLAVNEDKREKKKKKKIDSNAETLDFDSLSDKKSKKEKKIKKAKASESDSENLEKKKSKKKDKKRKAAEMEEDGSGTSSESSETVDLKAESGGNSVNKKKKKVKLAEADEAEVENPNAVSNFRISAPLREVLKSKGIEALFPIQAMTFDAVLDGSDLVGRARTGQGKTLAFVLPILESLTNGPAKAARKTGYGRVPSVLVLLPTRELAKQVSAEFEVYGGALGLTSCCLYGGAPYQSQEIKLRRGVDIVIGTPGRIKDHIERGNLDFSSLKFRVLDEADEMLRMGFVEDVELILGKVEDAGKVQTLLFSATLPDWVKQIATRFLKPHKKTVDLVGNEKMKASINVRHIIIPCSKSARSQLIPDIIRCYSSGGSTIIFTETKDSASELADLLPGARPLHGDIQQAQREVTLSGFRSGKFSTLVATNVAARGLDINDVQLIIQCEPPRDVEAYIHRSGRTGRAGNTGVAVMLCDPRRSNISKIERESGVKFEHLAAPQPSDLAKAAGSEAAETITQVSDGVIPIFKSAAEELLNTSGLSPVELLAKALAKTAGYTEIKSRSLLTSMENYVTVLLQAGRPIYTQSFAYGVLRRFLPEEKVEALVGLALTADGNGAVFDVPTEDLDTFLSGQENAAGVSLDVVKELPRLQQRDESRGGRFGSGGWGGGRFSGGSGGRGGFSDRRNDSGLGTLVAMSEDVEGKWWGEDDYVDEKWVEKGRKRGKGKGREPDTGHLEVLKWEVLVVDEPVVNAFCLPGGKIVVFTGLLEHFRTDPEIATVLGHEVGHVVARHAAEQITKNLWMEMEADYIGVLLMASAGYDPRVAPKVYEKLGQLTGDSPLRDYFSTHPSGKKRAQHLVQAQVMQEALALYREAIAGQWCTVYIEEEKSKEYRLDSKTGRSIHGHVVKYGFDGDVFVGNSLISLYSACGFLDSALRVFDEMWVWDIVTWNSMVIGCLRNGDLDSAVDLFRGMKKRNIITWNSIITGFVQGGRAKEAIEFFHEMQISGDAMVRPDKMTVASVLSACATLGAIDQGKWVHSFLKRSGLECDVAIGTALVDMYGKCGCMERAVEVFKEIPRKDILAWTAMISAFALHGYGKEAFDLFNEMEELGVRPNSVTFVALLSACAHSGLVEKGRWCFDVMKRVYSIEPQVHHYACMVDTLSRAGLFDEAKRLIRNMPMEPDMFVWGALLGGCQMHGNVELGEEVAKYLIRLEPLNHAFYVTLGEIYAKAGRFIDAKRIRAFMNGKGIKKAIPGCSMIEVDGIVHEFSVRGSPTVLTEDITRILHYLADGMKIERNLLDLFE</sequence>
<dbReference type="FunFam" id="3.30.70.2280:FF:000003">
    <property type="entry name" value="DEAD-box ATP-dependent RNA helicase 7"/>
    <property type="match status" value="1"/>
</dbReference>
<evidence type="ECO:0000256" key="3">
    <source>
        <dbReference type="ARBA" id="ARBA00006517"/>
    </source>
</evidence>
<dbReference type="Pfam" id="PF00270">
    <property type="entry name" value="DEAD"/>
    <property type="match status" value="1"/>
</dbReference>
<dbReference type="SUPFAM" id="SSF52540">
    <property type="entry name" value="P-loop containing nucleoside triphosphate hydrolases"/>
    <property type="match status" value="2"/>
</dbReference>
<dbReference type="InterPro" id="IPR027417">
    <property type="entry name" value="P-loop_NTPase"/>
</dbReference>
<keyword evidence="15" id="KW-0539">Nucleus</keyword>
<evidence type="ECO:0000256" key="17">
    <source>
        <dbReference type="ARBA" id="ARBA00070889"/>
    </source>
</evidence>
<dbReference type="Pfam" id="PF20431">
    <property type="entry name" value="E_motif"/>
    <property type="match status" value="1"/>
</dbReference>
<evidence type="ECO:0000256" key="12">
    <source>
        <dbReference type="ARBA" id="ARBA00022840"/>
    </source>
</evidence>
<keyword evidence="23" id="KW-1185">Reference proteome</keyword>
<keyword evidence="9" id="KW-0378">Hydrolase</keyword>
<evidence type="ECO:0000256" key="19">
    <source>
        <dbReference type="SAM" id="MobiDB-lite"/>
    </source>
</evidence>
<evidence type="ECO:0000256" key="8">
    <source>
        <dbReference type="ARBA" id="ARBA00022741"/>
    </source>
</evidence>
<evidence type="ECO:0000256" key="13">
    <source>
        <dbReference type="ARBA" id="ARBA00022884"/>
    </source>
</evidence>
<feature type="domain" description="Helicase C-terminal" evidence="21">
    <location>
        <begin position="361"/>
        <end position="503"/>
    </location>
</feature>
<keyword evidence="5" id="KW-0645">Protease</keyword>
<dbReference type="InterPro" id="IPR001650">
    <property type="entry name" value="Helicase_C-like"/>
</dbReference>
<dbReference type="Pfam" id="PF01535">
    <property type="entry name" value="PPR"/>
    <property type="match status" value="4"/>
</dbReference>
<evidence type="ECO:0000256" key="4">
    <source>
        <dbReference type="ARBA" id="ARBA00012552"/>
    </source>
</evidence>
<dbReference type="InterPro" id="IPR014001">
    <property type="entry name" value="Helicase_ATP-bd"/>
</dbReference>
<dbReference type="GO" id="GO:0003723">
    <property type="term" value="F:RNA binding"/>
    <property type="evidence" value="ECO:0007669"/>
    <property type="project" value="UniProtKB-KW"/>
</dbReference>
<dbReference type="NCBIfam" id="TIGR00756">
    <property type="entry name" value="PPR"/>
    <property type="match status" value="3"/>
</dbReference>
<dbReference type="InterPro" id="IPR059027">
    <property type="entry name" value="DD_DDX21-DDX50"/>
</dbReference>
<dbReference type="InterPro" id="IPR044742">
    <property type="entry name" value="DEAD/DEAH_RhlB"/>
</dbReference>
<dbReference type="InterPro" id="IPR011990">
    <property type="entry name" value="TPR-like_helical_dom_sf"/>
</dbReference>
<dbReference type="CDD" id="cd07331">
    <property type="entry name" value="M48C_Oma1_like"/>
    <property type="match status" value="1"/>
</dbReference>
<accession>A0AAV6J1E5</accession>
<dbReference type="GO" id="GO:0046872">
    <property type="term" value="F:metal ion binding"/>
    <property type="evidence" value="ECO:0007669"/>
    <property type="project" value="UniProtKB-KW"/>
</dbReference>
<dbReference type="Gene3D" id="1.25.40.10">
    <property type="entry name" value="Tetratricopeptide repeat domain"/>
    <property type="match status" value="3"/>
</dbReference>
<dbReference type="InterPro" id="IPR002885">
    <property type="entry name" value="PPR_rpt"/>
</dbReference>
<comment type="similarity">
    <text evidence="3">Belongs to the DEAD box helicase family. DDX21/DDX50 subfamily.</text>
</comment>
<dbReference type="InterPro" id="IPR035979">
    <property type="entry name" value="RBD_domain_sf"/>
</dbReference>